<dbReference type="Pfam" id="PF08141">
    <property type="entry name" value="SspH"/>
    <property type="match status" value="1"/>
</dbReference>
<dbReference type="STRING" id="89784.SAMN04489725_101245"/>
<gene>
    <name evidence="4" type="ORF">Heshes_03390</name>
    <name evidence="5" type="ORF">SAMN04489725_101245</name>
</gene>
<dbReference type="GO" id="GO:0030436">
    <property type="term" value="P:asexual sporulation"/>
    <property type="evidence" value="ECO:0007669"/>
    <property type="project" value="InterPro"/>
</dbReference>
<protein>
    <submittedName>
        <fullName evidence="5">Small acid-soluble spore protein H (Minor)</fullName>
    </submittedName>
</protein>
<organism evidence="5 6">
    <name type="scientific">Alicyclobacillus hesperidum</name>
    <dbReference type="NCBI Taxonomy" id="89784"/>
    <lineage>
        <taxon>Bacteria</taxon>
        <taxon>Bacillati</taxon>
        <taxon>Bacillota</taxon>
        <taxon>Bacilli</taxon>
        <taxon>Bacillales</taxon>
        <taxon>Alicyclobacillaceae</taxon>
        <taxon>Alicyclobacillus</taxon>
    </lineage>
</organism>
<sequence length="60" mass="6908">MLNARRAKEISESPVMANVTHNGQRIYIQQVDLASETARVYALERPEQEYDVHVSNLVEH</sequence>
<reference evidence="4" key="3">
    <citation type="submission" date="2023-02" db="EMBL/GenBank/DDBJ databases">
        <title>Proposal of a novel subspecies: Alicyclobacillus hesperidum subspecies aegle.</title>
        <authorList>
            <person name="Goto K."/>
            <person name="Fujii T."/>
            <person name="Yasui K."/>
            <person name="Mochida K."/>
            <person name="Kato-Tanaka Y."/>
            <person name="Morohoshi S."/>
            <person name="An S.Y."/>
            <person name="Kasai H."/>
            <person name="Yokota A."/>
        </authorList>
    </citation>
    <scope>NUCLEOTIDE SEQUENCE</scope>
    <source>
        <strain evidence="4">DSM 12766</strain>
    </source>
</reference>
<dbReference type="AlphaFoldDB" id="A0A1H2QI12"/>
<proteinExistence type="inferred from homology"/>
<reference evidence="5" key="1">
    <citation type="submission" date="2016-10" db="EMBL/GenBank/DDBJ databases">
        <authorList>
            <person name="de Groot N.N."/>
        </authorList>
    </citation>
    <scope>NUCLEOTIDE SEQUENCE [LARGE SCALE GENOMIC DNA]</scope>
    <source>
        <strain evidence="5">DSM 12489</strain>
    </source>
</reference>
<evidence type="ECO:0000256" key="2">
    <source>
        <dbReference type="ARBA" id="ARBA00006573"/>
    </source>
</evidence>
<dbReference type="RefSeq" id="WP_006448121.1">
    <property type="nucleotide sequence ID" value="NZ_BSRA01000002.1"/>
</dbReference>
<dbReference type="Proteomes" id="UP001157137">
    <property type="component" value="Unassembled WGS sequence"/>
</dbReference>
<dbReference type="NCBIfam" id="TIGR02861">
    <property type="entry name" value="SASP_H"/>
    <property type="match status" value="1"/>
</dbReference>
<evidence type="ECO:0000256" key="1">
    <source>
        <dbReference type="ARBA" id="ARBA00004288"/>
    </source>
</evidence>
<dbReference type="InterPro" id="IPR012610">
    <property type="entry name" value="SASP_SspH"/>
</dbReference>
<comment type="subcellular location">
    <subcellularLocation>
        <location evidence="1">Spore core</location>
    </subcellularLocation>
</comment>
<comment type="similarity">
    <text evidence="2">Belongs to the SspH family.</text>
</comment>
<dbReference type="GO" id="GO:0042601">
    <property type="term" value="C:endospore-forming forespore"/>
    <property type="evidence" value="ECO:0007669"/>
    <property type="project" value="InterPro"/>
</dbReference>
<dbReference type="GO" id="GO:0030435">
    <property type="term" value="P:sporulation resulting in formation of a cellular spore"/>
    <property type="evidence" value="ECO:0007669"/>
    <property type="project" value="UniProtKB-KW"/>
</dbReference>
<evidence type="ECO:0000313" key="4">
    <source>
        <dbReference type="EMBL" id="GLV12655.1"/>
    </source>
</evidence>
<dbReference type="EMBL" id="BSRA01000002">
    <property type="protein sequence ID" value="GLV12655.1"/>
    <property type="molecule type" value="Genomic_DNA"/>
</dbReference>
<dbReference type="HAMAP" id="MF_00667">
    <property type="entry name" value="SspH"/>
    <property type="match status" value="1"/>
</dbReference>
<evidence type="ECO:0000313" key="6">
    <source>
        <dbReference type="Proteomes" id="UP000182589"/>
    </source>
</evidence>
<accession>A0A1H2QI12</accession>
<keyword evidence="3" id="KW-0749">Sporulation</keyword>
<reference evidence="6" key="2">
    <citation type="submission" date="2016-10" db="EMBL/GenBank/DDBJ databases">
        <authorList>
            <person name="Varghese N."/>
        </authorList>
    </citation>
    <scope>NUCLEOTIDE SEQUENCE [LARGE SCALE GENOMIC DNA]</scope>
    <source>
        <strain evidence="6">DSM 12489</strain>
    </source>
</reference>
<name>A0A1H2QI12_9BACL</name>
<keyword evidence="6" id="KW-1185">Reference proteome</keyword>
<evidence type="ECO:0000256" key="3">
    <source>
        <dbReference type="ARBA" id="ARBA00022969"/>
    </source>
</evidence>
<dbReference type="Proteomes" id="UP000182589">
    <property type="component" value="Unassembled WGS sequence"/>
</dbReference>
<dbReference type="EMBL" id="FNOJ01000001">
    <property type="protein sequence ID" value="SDW06059.1"/>
    <property type="molecule type" value="Genomic_DNA"/>
</dbReference>
<evidence type="ECO:0000313" key="5">
    <source>
        <dbReference type="EMBL" id="SDW06059.1"/>
    </source>
</evidence>